<dbReference type="STRING" id="505317.OA57_11725"/>
<accession>A0A0A3B735</accession>
<organism evidence="1 2">
    <name type="scientific">Chelonobacter oris</name>
    <dbReference type="NCBI Taxonomy" id="505317"/>
    <lineage>
        <taxon>Bacteria</taxon>
        <taxon>Pseudomonadati</taxon>
        <taxon>Pseudomonadota</taxon>
        <taxon>Gammaproteobacteria</taxon>
        <taxon>Pasteurellales</taxon>
        <taxon>Pasteurellaceae</taxon>
        <taxon>Chelonobacter</taxon>
    </lineage>
</organism>
<evidence type="ECO:0008006" key="3">
    <source>
        <dbReference type="Google" id="ProtNLM"/>
    </source>
</evidence>
<sequence>MEQITPEQVKSAVQAFLTARYERETEKERNQLENAKAAEDWVKISRLETLLLEAKTKYSLTVWMKNAAERMAKQLQFGTHISKGVHPDAKGDNVNYRTDRTLPAGFVGSQSIDSVLLDANGNAAALPLAALFDVNLGKSNIKLRTLIIQDSPLLDGVFADDATLSARYQALFKTALVSELAEPTTHERNKQLLFPTATGDYHVIVPLYPSVLTHELYQRIIKLRFSDENKAARDNRFKKNVEQKAYISIPNIAITKLGGTKPQNVSQLMNKQGGRNYLLPSLPPHFAQQSVLSIGAKTDSIFSRNLTVLCQKPLQALFKIVETDYNNVHIRDARKAILDDILRHLCTAAREIQTARTAGWTIDIALNYAEKLWLDPYRTELEDQAQFKRLREEGGWRDEIAKRFADWLNSVLKHRFKEIKQDFADPEHNEWRREIEEMIKESQLLGKAVFQ</sequence>
<comment type="caution">
    <text evidence="1">The sequence shown here is derived from an EMBL/GenBank/DDBJ whole genome shotgun (WGS) entry which is preliminary data.</text>
</comment>
<dbReference type="EMBL" id="JSUM01000023">
    <property type="protein sequence ID" value="KGQ69419.1"/>
    <property type="molecule type" value="Genomic_DNA"/>
</dbReference>
<proteinExistence type="predicted"/>
<dbReference type="NCBIfam" id="TIGR02564">
    <property type="entry name" value="cas_Csy1"/>
    <property type="match status" value="1"/>
</dbReference>
<dbReference type="OrthoDB" id="9815616at2"/>
<protein>
    <recommendedName>
        <fullName evidence="3">CRISPR-associated protein</fullName>
    </recommendedName>
</protein>
<evidence type="ECO:0000313" key="1">
    <source>
        <dbReference type="EMBL" id="KGQ69419.1"/>
    </source>
</evidence>
<dbReference type="Proteomes" id="UP000030380">
    <property type="component" value="Unassembled WGS sequence"/>
</dbReference>
<gene>
    <name evidence="1" type="ORF">OA57_11725</name>
</gene>
<keyword evidence="2" id="KW-1185">Reference proteome</keyword>
<dbReference type="AlphaFoldDB" id="A0A0A3B735"/>
<dbReference type="Pfam" id="PF09611">
    <property type="entry name" value="Cas_Csy1"/>
    <property type="match status" value="1"/>
</dbReference>
<name>A0A0A3B735_9PAST</name>
<evidence type="ECO:0000313" key="2">
    <source>
        <dbReference type="Proteomes" id="UP000030380"/>
    </source>
</evidence>
<dbReference type="RefSeq" id="WP_034618103.1">
    <property type="nucleotide sequence ID" value="NZ_JSUM01000023.1"/>
</dbReference>
<dbReference type="InterPro" id="IPR013397">
    <property type="entry name" value="CRISPR-assoc_prot_Csy1"/>
</dbReference>
<reference evidence="1 2" key="1">
    <citation type="submission" date="2014-11" db="EMBL/GenBank/DDBJ databases">
        <title>Draft genome sequence of Chelonobacter oris 1662T, associated with respiratory disease in Hermann's Tortoises.</title>
        <authorList>
            <person name="Kudirkiene E."/>
            <person name="Hansen M.J."/>
            <person name="Bojesen A.M."/>
        </authorList>
    </citation>
    <scope>NUCLEOTIDE SEQUENCE [LARGE SCALE GENOMIC DNA]</scope>
    <source>
        <strain evidence="1 2">1662</strain>
    </source>
</reference>